<feature type="compositionally biased region" description="Low complexity" evidence="1">
    <location>
        <begin position="196"/>
        <end position="236"/>
    </location>
</feature>
<dbReference type="Proteomes" id="UP001501570">
    <property type="component" value="Unassembled WGS sequence"/>
</dbReference>
<protein>
    <submittedName>
        <fullName evidence="2">Uncharacterized protein</fullName>
    </submittedName>
</protein>
<reference evidence="3" key="1">
    <citation type="journal article" date="2019" name="Int. J. Syst. Evol. Microbiol.">
        <title>The Global Catalogue of Microorganisms (GCM) 10K type strain sequencing project: providing services to taxonomists for standard genome sequencing and annotation.</title>
        <authorList>
            <consortium name="The Broad Institute Genomics Platform"/>
            <consortium name="The Broad Institute Genome Sequencing Center for Infectious Disease"/>
            <person name="Wu L."/>
            <person name="Ma J."/>
        </authorList>
    </citation>
    <scope>NUCLEOTIDE SEQUENCE [LARGE SCALE GENOMIC DNA]</scope>
    <source>
        <strain evidence="3">JCM 18304</strain>
    </source>
</reference>
<accession>A0ABP9RSZ5</accession>
<sequence length="377" mass="36874">MFITFHDIWMSKPETFQDTAMVKLGASAQVLGTAGGLFGSGANLTNQLSGRAQTAQNSQATQLISQGAQLTSGVTQTANMINSQGQTMKAAKARLVSLVTLAKSQGFLVDLNTGVVTPGPAMLKPTVDSAYYIAQAAKFNEQIQTVVFQVNAQDITVKLSLAKTALDVVSFVVGAAQGTSATTTDPNLAPVPPAGTLPTGTLPTSGSSSTSTLPTSGSPSTGTLPTSGSLSTSASIPTSGLANVSATVGAGHATQLSGATPSFGLASAGQLGVDPMGGAAQGLGASGITPLGGGTAAAGVSALSGANQAPIAAGPALIGQSTTGGGSVMGVGGAPTGAGGRAGGQQRESTAWRQLSEDDEDVWAAGDIPDTNDGVLA</sequence>
<feature type="compositionally biased region" description="Gly residues" evidence="1">
    <location>
        <begin position="332"/>
        <end position="343"/>
    </location>
</feature>
<evidence type="ECO:0000313" key="2">
    <source>
        <dbReference type="EMBL" id="GAA5185046.1"/>
    </source>
</evidence>
<evidence type="ECO:0000313" key="3">
    <source>
        <dbReference type="Proteomes" id="UP001501570"/>
    </source>
</evidence>
<feature type="region of interest" description="Disordered" evidence="1">
    <location>
        <begin position="180"/>
        <end position="236"/>
    </location>
</feature>
<name>A0ABP9RSZ5_9ACTN</name>
<proteinExistence type="predicted"/>
<dbReference type="EMBL" id="BAABJQ010000007">
    <property type="protein sequence ID" value="GAA5185046.1"/>
    <property type="molecule type" value="Genomic_DNA"/>
</dbReference>
<gene>
    <name evidence="2" type="ORF">GCM10023322_27910</name>
</gene>
<keyword evidence="3" id="KW-1185">Reference proteome</keyword>
<feature type="region of interest" description="Disordered" evidence="1">
    <location>
        <begin position="332"/>
        <end position="377"/>
    </location>
</feature>
<evidence type="ECO:0000256" key="1">
    <source>
        <dbReference type="SAM" id="MobiDB-lite"/>
    </source>
</evidence>
<comment type="caution">
    <text evidence="2">The sequence shown here is derived from an EMBL/GenBank/DDBJ whole genome shotgun (WGS) entry which is preliminary data.</text>
</comment>
<organism evidence="2 3">
    <name type="scientific">Rugosimonospora acidiphila</name>
    <dbReference type="NCBI Taxonomy" id="556531"/>
    <lineage>
        <taxon>Bacteria</taxon>
        <taxon>Bacillati</taxon>
        <taxon>Actinomycetota</taxon>
        <taxon>Actinomycetes</taxon>
        <taxon>Micromonosporales</taxon>
        <taxon>Micromonosporaceae</taxon>
        <taxon>Rugosimonospora</taxon>
    </lineage>
</organism>